<keyword evidence="4 6" id="KW-0472">Membrane</keyword>
<keyword evidence="3 6" id="KW-1133">Transmembrane helix</keyword>
<dbReference type="RefSeq" id="XP_018390189.1">
    <property type="nucleotide sequence ID" value="XM_018523372.1"/>
</dbReference>
<dbReference type="OMA" id="ALCVCWL"/>
<name>A0A177DZ49_ALTAL</name>
<dbReference type="GeneID" id="29108966"/>
<keyword evidence="9" id="KW-1185">Reference proteome</keyword>
<evidence type="ECO:0000259" key="7">
    <source>
        <dbReference type="Pfam" id="PF20684"/>
    </source>
</evidence>
<feature type="transmembrane region" description="Helical" evidence="6">
    <location>
        <begin position="12"/>
        <end position="31"/>
    </location>
</feature>
<evidence type="ECO:0000256" key="5">
    <source>
        <dbReference type="ARBA" id="ARBA00038359"/>
    </source>
</evidence>
<dbReference type="VEuPathDB" id="FungiDB:CC77DRAFT_1005711"/>
<evidence type="ECO:0000256" key="4">
    <source>
        <dbReference type="ARBA" id="ARBA00023136"/>
    </source>
</evidence>
<evidence type="ECO:0000256" key="3">
    <source>
        <dbReference type="ARBA" id="ARBA00022989"/>
    </source>
</evidence>
<feature type="transmembrane region" description="Helical" evidence="6">
    <location>
        <begin position="43"/>
        <end position="68"/>
    </location>
</feature>
<evidence type="ECO:0000313" key="8">
    <source>
        <dbReference type="EMBL" id="OAG24768.1"/>
    </source>
</evidence>
<evidence type="ECO:0000256" key="6">
    <source>
        <dbReference type="SAM" id="Phobius"/>
    </source>
</evidence>
<comment type="similarity">
    <text evidence="5">Belongs to the SAT4 family.</text>
</comment>
<dbReference type="Pfam" id="PF20684">
    <property type="entry name" value="Fung_rhodopsin"/>
    <property type="match status" value="1"/>
</dbReference>
<keyword evidence="2 6" id="KW-0812">Transmembrane</keyword>
<dbReference type="PANTHER" id="PTHR33048:SF47">
    <property type="entry name" value="INTEGRAL MEMBRANE PROTEIN-RELATED"/>
    <property type="match status" value="1"/>
</dbReference>
<comment type="subcellular location">
    <subcellularLocation>
        <location evidence="1">Membrane</location>
        <topology evidence="1">Multi-pass membrane protein</topology>
    </subcellularLocation>
</comment>
<dbReference type="InterPro" id="IPR049326">
    <property type="entry name" value="Rhodopsin_dom_fungi"/>
</dbReference>
<reference evidence="8 9" key="1">
    <citation type="submission" date="2016-05" db="EMBL/GenBank/DDBJ databases">
        <title>Comparative analysis of secretome profiles of manganese(II)-oxidizing ascomycete fungi.</title>
        <authorList>
            <consortium name="DOE Joint Genome Institute"/>
            <person name="Zeiner C.A."/>
            <person name="Purvine S.O."/>
            <person name="Zink E.M."/>
            <person name="Wu S."/>
            <person name="Pasa-Tolic L."/>
            <person name="Chaput D.L."/>
            <person name="Haridas S."/>
            <person name="Grigoriev I.V."/>
            <person name="Santelli C.M."/>
            <person name="Hansel C.M."/>
        </authorList>
    </citation>
    <scope>NUCLEOTIDE SEQUENCE [LARGE SCALE GENOMIC DNA]</scope>
    <source>
        <strain evidence="8 9">SRC1lrK2f</strain>
    </source>
</reference>
<sequence>MYPEHKGQAVYILSVVSACTTFLVLLLRFWSRSLHASGFRSDDWTAAAAWPFVLAISVQTGLLLHHGFGLHITSVPPANMTFSLQVLYAGYLTYTAAMALIRISVGLFYHRLFSVACPNFRYQVHANTLLNVIWLVGLNLAAAFECTPVSAFWDKGIEGAKCMPTLNIQLGSVVPSVVLDLIALIMPLPIIWKLQLSMQRKVMLLGTFVLGYSVIFLSVGRLITVAKIERGLESDLTWYFVDVLIWLHVEMSVASICISLPSCFSMVRRAREGGVGALISSRPLPQKYQKQDADLAGGMAPAADRDAV</sequence>
<organism evidence="8 9">
    <name type="scientific">Alternaria alternata</name>
    <name type="common">Alternaria rot fungus</name>
    <name type="synonym">Torula alternata</name>
    <dbReference type="NCBI Taxonomy" id="5599"/>
    <lineage>
        <taxon>Eukaryota</taxon>
        <taxon>Fungi</taxon>
        <taxon>Dikarya</taxon>
        <taxon>Ascomycota</taxon>
        <taxon>Pezizomycotina</taxon>
        <taxon>Dothideomycetes</taxon>
        <taxon>Pleosporomycetidae</taxon>
        <taxon>Pleosporales</taxon>
        <taxon>Pleosporineae</taxon>
        <taxon>Pleosporaceae</taxon>
        <taxon>Alternaria</taxon>
        <taxon>Alternaria sect. Alternaria</taxon>
        <taxon>Alternaria alternata complex</taxon>
    </lineage>
</organism>
<dbReference type="AlphaFoldDB" id="A0A177DZ49"/>
<feature type="transmembrane region" description="Helical" evidence="6">
    <location>
        <begin position="204"/>
        <end position="223"/>
    </location>
</feature>
<proteinExistence type="inferred from homology"/>
<evidence type="ECO:0000256" key="1">
    <source>
        <dbReference type="ARBA" id="ARBA00004141"/>
    </source>
</evidence>
<dbReference type="PANTHER" id="PTHR33048">
    <property type="entry name" value="PTH11-LIKE INTEGRAL MEMBRANE PROTEIN (AFU_ORTHOLOGUE AFUA_5G11245)"/>
    <property type="match status" value="1"/>
</dbReference>
<gene>
    <name evidence="8" type="ORF">CC77DRAFT_1005711</name>
</gene>
<dbReference type="KEGG" id="aalt:CC77DRAFT_1005711"/>
<evidence type="ECO:0000256" key="2">
    <source>
        <dbReference type="ARBA" id="ARBA00022692"/>
    </source>
</evidence>
<feature type="transmembrane region" description="Helical" evidence="6">
    <location>
        <begin position="173"/>
        <end position="192"/>
    </location>
</feature>
<protein>
    <recommendedName>
        <fullName evidence="7">Rhodopsin domain-containing protein</fullName>
    </recommendedName>
</protein>
<feature type="transmembrane region" description="Helical" evidence="6">
    <location>
        <begin position="88"/>
        <end position="109"/>
    </location>
</feature>
<accession>A0A177DZ49</accession>
<dbReference type="Proteomes" id="UP000077248">
    <property type="component" value="Unassembled WGS sequence"/>
</dbReference>
<feature type="transmembrane region" description="Helical" evidence="6">
    <location>
        <begin position="129"/>
        <end position="153"/>
    </location>
</feature>
<dbReference type="EMBL" id="KV441471">
    <property type="protein sequence ID" value="OAG24768.1"/>
    <property type="molecule type" value="Genomic_DNA"/>
</dbReference>
<feature type="domain" description="Rhodopsin" evidence="7">
    <location>
        <begin position="27"/>
        <end position="268"/>
    </location>
</feature>
<dbReference type="InterPro" id="IPR052337">
    <property type="entry name" value="SAT4-like"/>
</dbReference>
<evidence type="ECO:0000313" key="9">
    <source>
        <dbReference type="Proteomes" id="UP000077248"/>
    </source>
</evidence>
<dbReference type="GO" id="GO:0016020">
    <property type="term" value="C:membrane"/>
    <property type="evidence" value="ECO:0007669"/>
    <property type="project" value="UniProtKB-SubCell"/>
</dbReference>
<dbReference type="PROSITE" id="PS51257">
    <property type="entry name" value="PROKAR_LIPOPROTEIN"/>
    <property type="match status" value="1"/>
</dbReference>
<feature type="transmembrane region" description="Helical" evidence="6">
    <location>
        <begin position="243"/>
        <end position="264"/>
    </location>
</feature>